<accession>A0A0A1UGG2</accession>
<feature type="transmembrane region" description="Helical" evidence="9">
    <location>
        <begin position="296"/>
        <end position="321"/>
    </location>
</feature>
<dbReference type="InterPro" id="IPR017871">
    <property type="entry name" value="ABC_transporter-like_CS"/>
</dbReference>
<feature type="transmembrane region" description="Helical" evidence="9">
    <location>
        <begin position="767"/>
        <end position="787"/>
    </location>
</feature>
<evidence type="ECO:0000256" key="8">
    <source>
        <dbReference type="ARBA" id="ARBA00023136"/>
    </source>
</evidence>
<evidence type="ECO:0000256" key="4">
    <source>
        <dbReference type="ARBA" id="ARBA00022692"/>
    </source>
</evidence>
<evidence type="ECO:0000259" key="11">
    <source>
        <dbReference type="PROSITE" id="PS50929"/>
    </source>
</evidence>
<dbReference type="InterPro" id="IPR003593">
    <property type="entry name" value="AAA+_ATPase"/>
</dbReference>
<dbReference type="FunFam" id="3.40.50.300:FF:000302">
    <property type="entry name" value="ATP-binding cassette subfamily B member 5"/>
    <property type="match status" value="2"/>
</dbReference>
<feature type="transmembrane region" description="Helical" evidence="9">
    <location>
        <begin position="341"/>
        <end position="362"/>
    </location>
</feature>
<feature type="transmembrane region" description="Helical" evidence="9">
    <location>
        <begin position="193"/>
        <end position="211"/>
    </location>
</feature>
<protein>
    <submittedName>
        <fullName evidence="12">Multidrug resistance protein, putative</fullName>
        <ecNumber evidence="12">3.6.3.43</ecNumber>
        <ecNumber evidence="12">3.6.3.44</ecNumber>
    </submittedName>
</protein>
<dbReference type="SUPFAM" id="SSF90123">
    <property type="entry name" value="ABC transporter transmembrane region"/>
    <property type="match status" value="2"/>
</dbReference>
<name>A0A0A1UGG2_ENTIV</name>
<feature type="transmembrane region" description="Helical" evidence="9">
    <location>
        <begin position="217"/>
        <end position="236"/>
    </location>
</feature>
<dbReference type="Pfam" id="PF00005">
    <property type="entry name" value="ABC_tran"/>
    <property type="match status" value="2"/>
</dbReference>
<keyword evidence="12" id="KW-0378">Hydrolase</keyword>
<dbReference type="PROSITE" id="PS50893">
    <property type="entry name" value="ABC_TRANSPORTER_2"/>
    <property type="match status" value="2"/>
</dbReference>
<dbReference type="EMBL" id="KB206169">
    <property type="protein sequence ID" value="ELP94874.1"/>
    <property type="molecule type" value="Genomic_DNA"/>
</dbReference>
<dbReference type="CDD" id="cd03249">
    <property type="entry name" value="ABC_MTABC3_MDL1_MDL2"/>
    <property type="match status" value="2"/>
</dbReference>
<organism evidence="12 13">
    <name type="scientific">Entamoeba invadens IP1</name>
    <dbReference type="NCBI Taxonomy" id="370355"/>
    <lineage>
        <taxon>Eukaryota</taxon>
        <taxon>Amoebozoa</taxon>
        <taxon>Evosea</taxon>
        <taxon>Archamoebae</taxon>
        <taxon>Mastigamoebida</taxon>
        <taxon>Entamoebidae</taxon>
        <taxon>Entamoeba</taxon>
    </lineage>
</organism>
<dbReference type="InterPro" id="IPR036640">
    <property type="entry name" value="ABC1_TM_sf"/>
</dbReference>
<dbReference type="PANTHER" id="PTHR43394">
    <property type="entry name" value="ATP-DEPENDENT PERMEASE MDL1, MITOCHONDRIAL"/>
    <property type="match status" value="1"/>
</dbReference>
<keyword evidence="7 9" id="KW-1133">Transmembrane helix</keyword>
<evidence type="ECO:0000256" key="2">
    <source>
        <dbReference type="ARBA" id="ARBA00007577"/>
    </source>
</evidence>
<dbReference type="SMART" id="SM00382">
    <property type="entry name" value="AAA"/>
    <property type="match status" value="2"/>
</dbReference>
<comment type="subcellular location">
    <subcellularLocation>
        <location evidence="1">Membrane</location>
        <topology evidence="1">Multi-pass membrane protein</topology>
    </subcellularLocation>
</comment>
<evidence type="ECO:0000256" key="3">
    <source>
        <dbReference type="ARBA" id="ARBA00022448"/>
    </source>
</evidence>
<evidence type="ECO:0000256" key="9">
    <source>
        <dbReference type="SAM" id="Phobius"/>
    </source>
</evidence>
<dbReference type="Gene3D" id="3.40.50.300">
    <property type="entry name" value="P-loop containing nucleotide triphosphate hydrolases"/>
    <property type="match status" value="2"/>
</dbReference>
<dbReference type="CDD" id="cd18577">
    <property type="entry name" value="ABC_6TM_Pgp_ABCB1_D1_like"/>
    <property type="match status" value="1"/>
</dbReference>
<dbReference type="InterPro" id="IPR027417">
    <property type="entry name" value="P-loop_NTPase"/>
</dbReference>
<dbReference type="OrthoDB" id="6500128at2759"/>
<keyword evidence="5" id="KW-0547">Nucleotide-binding</keyword>
<keyword evidence="8 9" id="KW-0472">Membrane</keyword>
<evidence type="ECO:0000259" key="10">
    <source>
        <dbReference type="PROSITE" id="PS50893"/>
    </source>
</evidence>
<dbReference type="Gene3D" id="1.20.1560.10">
    <property type="entry name" value="ABC transporter type 1, transmembrane domain"/>
    <property type="match status" value="2"/>
</dbReference>
<reference evidence="12 13" key="1">
    <citation type="submission" date="2012-10" db="EMBL/GenBank/DDBJ databases">
        <authorList>
            <person name="Zafar N."/>
            <person name="Inman J."/>
            <person name="Hall N."/>
            <person name="Lorenzi H."/>
            <person name="Caler E."/>
        </authorList>
    </citation>
    <scope>NUCLEOTIDE SEQUENCE [LARGE SCALE GENOMIC DNA]</scope>
    <source>
        <strain evidence="12 13">IP1</strain>
    </source>
</reference>
<feature type="domain" description="ABC transporter" evidence="10">
    <location>
        <begin position="399"/>
        <end position="638"/>
    </location>
</feature>
<dbReference type="RefSeq" id="XP_004261645.1">
    <property type="nucleotide sequence ID" value="XM_004261597.1"/>
</dbReference>
<dbReference type="Proteomes" id="UP000014680">
    <property type="component" value="Unassembled WGS sequence"/>
</dbReference>
<dbReference type="VEuPathDB" id="AmoebaDB:EIN_249080"/>
<comment type="similarity">
    <text evidence="2">Belongs to the ABC transporter superfamily. ABCB family. Multidrug resistance exporter (TC 3.A.1.201) subfamily.</text>
</comment>
<gene>
    <name evidence="12" type="ORF">EIN_249080</name>
</gene>
<feature type="transmembrane region" description="Helical" evidence="9">
    <location>
        <begin position="713"/>
        <end position="734"/>
    </location>
</feature>
<keyword evidence="4 9" id="KW-0812">Transmembrane</keyword>
<evidence type="ECO:0000313" key="12">
    <source>
        <dbReference type="EMBL" id="ELP94874.1"/>
    </source>
</evidence>
<dbReference type="KEGG" id="eiv:EIN_249080"/>
<dbReference type="GO" id="GO:0090374">
    <property type="term" value="P:oligopeptide export from mitochondrion"/>
    <property type="evidence" value="ECO:0007669"/>
    <property type="project" value="TreeGrafter"/>
</dbReference>
<dbReference type="GO" id="GO:0005524">
    <property type="term" value="F:ATP binding"/>
    <property type="evidence" value="ECO:0007669"/>
    <property type="project" value="UniProtKB-KW"/>
</dbReference>
<dbReference type="CDD" id="cd18578">
    <property type="entry name" value="ABC_6TM_Pgp_ABCB1_D2_like"/>
    <property type="match status" value="1"/>
</dbReference>
<feature type="transmembrane region" description="Helical" evidence="9">
    <location>
        <begin position="121"/>
        <end position="142"/>
    </location>
</feature>
<dbReference type="PANTHER" id="PTHR43394:SF27">
    <property type="entry name" value="ATP-DEPENDENT TRANSLOCASE ABCB1-LIKE"/>
    <property type="match status" value="1"/>
</dbReference>
<feature type="transmembrane region" description="Helical" evidence="9">
    <location>
        <begin position="50"/>
        <end position="74"/>
    </location>
</feature>
<evidence type="ECO:0000256" key="5">
    <source>
        <dbReference type="ARBA" id="ARBA00022741"/>
    </source>
</evidence>
<dbReference type="InterPro" id="IPR039421">
    <property type="entry name" value="Type_1_exporter"/>
</dbReference>
<evidence type="ECO:0000256" key="1">
    <source>
        <dbReference type="ARBA" id="ARBA00004141"/>
    </source>
</evidence>
<dbReference type="PROSITE" id="PS00211">
    <property type="entry name" value="ABC_TRANSPORTER_1"/>
    <property type="match status" value="2"/>
</dbReference>
<dbReference type="GO" id="GO:0015421">
    <property type="term" value="F:ABC-type oligopeptide transporter activity"/>
    <property type="evidence" value="ECO:0007669"/>
    <property type="project" value="TreeGrafter"/>
</dbReference>
<keyword evidence="3" id="KW-0813">Transport</keyword>
<dbReference type="EC" id="3.6.3.43" evidence="12"/>
<dbReference type="OMA" id="NYDNHKQ"/>
<feature type="domain" description="ABC transporter" evidence="10">
    <location>
        <begin position="1056"/>
        <end position="1295"/>
    </location>
</feature>
<dbReference type="InterPro" id="IPR003439">
    <property type="entry name" value="ABC_transporter-like_ATP-bd"/>
</dbReference>
<feature type="transmembrane region" description="Helical" evidence="9">
    <location>
        <begin position="939"/>
        <end position="959"/>
    </location>
</feature>
<dbReference type="SUPFAM" id="SSF52540">
    <property type="entry name" value="P-loop containing nucleoside triphosphate hydrolases"/>
    <property type="match status" value="2"/>
</dbReference>
<dbReference type="GO" id="GO:0005743">
    <property type="term" value="C:mitochondrial inner membrane"/>
    <property type="evidence" value="ECO:0007669"/>
    <property type="project" value="TreeGrafter"/>
</dbReference>
<dbReference type="Pfam" id="PF00664">
    <property type="entry name" value="ABC_membrane"/>
    <property type="match status" value="2"/>
</dbReference>
<dbReference type="GO" id="GO:0016887">
    <property type="term" value="F:ATP hydrolysis activity"/>
    <property type="evidence" value="ECO:0007669"/>
    <property type="project" value="InterPro"/>
</dbReference>
<feature type="domain" description="ABC transmembrane type-1" evidence="11">
    <location>
        <begin position="716"/>
        <end position="1009"/>
    </location>
</feature>
<keyword evidence="6" id="KW-0067">ATP-binding</keyword>
<feature type="domain" description="ABC transmembrane type-1" evidence="11">
    <location>
        <begin position="61"/>
        <end position="356"/>
    </location>
</feature>
<keyword evidence="13" id="KW-1185">Reference proteome</keyword>
<sequence length="1298" mass="142309">MSVQLRENTDFTIFNVTPDPTEVTQCSTTDEYKGSLSLPKLYRFSDTLDLLLLFGGIIGDVANGIMFPIVILLVGNVVDTMNPYSQDTSQLLYLTLEQQHALNTVIISKLEDELMKIVRQLAWIGLGNFLGGILKTICFNILSTRQGIKIRKLYFKTLLRQDAAWYDAHELGELAARVGSDVKLIEEGIGNKVGQLLNTVATFITGYTIALVKCWDLALVVISALPFMFLALFAIGKTTAYSNGKQQVFYGKAAAIAESTIGNIRTVQSLSQEEAFGKSYKENIQRTTKYNAISSIVNGIGFGVVFMCLFGFNALGCYYGFLVMQGKGGSSNTSSGTILTVFLAMVLSSQSLSMVAVPIGCVSTAKSIAYRIYQIIDRIPDVDVLNTSGKVPEVCLGNIEFSDVQFSYPTRREKPILKGLDLKIAGGETVALVGSSGCGKSTCLQLVQRMYDVTGGQVVLDGVCIKDLQLKWLRSQIGVVGQEPVLFSGTIKDNILLGAQEQQNVSEDDIIRVAKMANAYDFVMDLPDKFDTLVGERGGQLSGGQKQRIAIARALIRNPKILLLDEATSALDTQSEKVVQDALEKAANGRTTIIVAHRLSTIKNANKIMVMHQGEVIESGTHQDLMELKGEYYTLVKRQTIEEKVDQDNAHKNVEPGTIAIDQPLKVENENEEDSEGVKKEEDFVEYEKKEAKKSTRFLLPRYILNNLRHEHIGILIGAIGSMGVGVLFPLFAYQFVCLTSVFSQITTPESVTEDIKVEVRDGCLKLLGIAFAGFVSNFMSLSSFGITSNSFMGRLRVKMFDSILSQEIGFFDRKENMVGLLTTRLSSEVTTVKGISAERIGNVLQVLSTVVCGLSLSLSFDYRITLCIMCLAPFGVGSFILDAKLNKSAASPMEKAYAASGNTLVEAVEAMKTVQSLGKEVHFFETFQQQLKKPIKTLVYMTPLMALVCAIPVAMPFFGQAFGWSVSITFLKKDTSTNVPTLQFIRNFLGNYIDILKAMVSMLTVLKGVIDIGSIMPDVGKALKCASNVEQITKRTPHIDCKKGGVKRENIEGNIEFRDVFFRYPTRLQNPVLKGVSFKANQGKTVAFVGASGSGKSTGIQLLERFYDPTKGCVTIDDIDVTQLDVEFLRSQIGLVGQEPVLFSGSVMENIMRGVPRGMEVSCEDVYRVAKMANAHDFISAMPEGYNTEVGERGGQLSGGQKQRIAIARALIRNPKILLLDEATSALDTQSEKVVQDALEKAANGRTTIIVAHRLSTIVNADEILVIVKGKVVEKGTHQELLKQKGFYYSLAQQQLA</sequence>
<dbReference type="EC" id="3.6.3.44" evidence="12"/>
<evidence type="ECO:0000313" key="13">
    <source>
        <dbReference type="Proteomes" id="UP000014680"/>
    </source>
</evidence>
<dbReference type="InterPro" id="IPR011527">
    <property type="entry name" value="ABC1_TM_dom"/>
</dbReference>
<evidence type="ECO:0000256" key="6">
    <source>
        <dbReference type="ARBA" id="ARBA00022840"/>
    </source>
</evidence>
<dbReference type="PROSITE" id="PS50929">
    <property type="entry name" value="ABC_TM1F"/>
    <property type="match status" value="2"/>
</dbReference>
<proteinExistence type="inferred from homology"/>
<evidence type="ECO:0000256" key="7">
    <source>
        <dbReference type="ARBA" id="ARBA00022989"/>
    </source>
</evidence>
<dbReference type="GeneID" id="14894069"/>